<name>A0A915PGH3_9BILA</name>
<evidence type="ECO:0000313" key="4">
    <source>
        <dbReference type="WBParaSite" id="sdigi.contig157.g5393.t1"/>
    </source>
</evidence>
<reference evidence="4" key="1">
    <citation type="submission" date="2022-11" db="UniProtKB">
        <authorList>
            <consortium name="WormBaseParasite"/>
        </authorList>
    </citation>
    <scope>IDENTIFICATION</scope>
</reference>
<dbReference type="AlphaFoldDB" id="A0A915PGH3"/>
<organism evidence="3 4">
    <name type="scientific">Setaria digitata</name>
    <dbReference type="NCBI Taxonomy" id="48799"/>
    <lineage>
        <taxon>Eukaryota</taxon>
        <taxon>Metazoa</taxon>
        <taxon>Ecdysozoa</taxon>
        <taxon>Nematoda</taxon>
        <taxon>Chromadorea</taxon>
        <taxon>Rhabditida</taxon>
        <taxon>Spirurina</taxon>
        <taxon>Spiruromorpha</taxon>
        <taxon>Filarioidea</taxon>
        <taxon>Setariidae</taxon>
        <taxon>Setaria</taxon>
    </lineage>
</organism>
<dbReference type="GO" id="GO:0016787">
    <property type="term" value="F:hydrolase activity"/>
    <property type="evidence" value="ECO:0007669"/>
    <property type="project" value="InterPro"/>
</dbReference>
<dbReference type="InterPro" id="IPR029052">
    <property type="entry name" value="Metallo-depent_PP-like"/>
</dbReference>
<dbReference type="CDD" id="cd07379">
    <property type="entry name" value="MPP_239FB"/>
    <property type="match status" value="1"/>
</dbReference>
<feature type="domain" description="Calcineurin-like phosphoesterase" evidence="2">
    <location>
        <begin position="112"/>
        <end position="305"/>
    </location>
</feature>
<accession>A0A915PGH3</accession>
<evidence type="ECO:0000313" key="3">
    <source>
        <dbReference type="Proteomes" id="UP000887581"/>
    </source>
</evidence>
<dbReference type="InterPro" id="IPR004843">
    <property type="entry name" value="Calcineurin-like_PHP"/>
</dbReference>
<dbReference type="WBParaSite" id="sdigi.contig157.g5393.t1">
    <property type="protein sequence ID" value="sdigi.contig157.g5393.t1"/>
    <property type="gene ID" value="sdigi.contig157.g5393"/>
</dbReference>
<dbReference type="Proteomes" id="UP000887581">
    <property type="component" value="Unplaced"/>
</dbReference>
<dbReference type="Gene3D" id="3.60.21.10">
    <property type="match status" value="1"/>
</dbReference>
<sequence>MYLASTAKSEEQQDLTPLVFLSGAKSTRENFHGTCMNAEPDNSSLVLLQLMEEMERTKLVDDQILSSYQIVSRNSQRRLSKHKRRSNARTDMKLNTPVRQDAVRFVCMACLHQSFPDPESIPPGDILIIAGDFTLCGRPDEIEVFSKYLRHLPHTFKVVIAGNQECTFDDRFIKATGSKLGEKKLAVKQTLSNHFSLQEMKNAKTKLENVIYLEDSSSELFGIKIYGTPWLPKYDDMAFNLPRGQPLLDKWNNIPSGVDVLVTHTPPLGHGDILPSDLHFGCVELLNSVVKRIRPKYHVFGHIHSGYGCTTDGYTKFINCSMVDDRLQLANNPIIFDISIDMNKKERWMDKYRRTGYIYHDKNTL</sequence>
<evidence type="ECO:0000256" key="1">
    <source>
        <dbReference type="ARBA" id="ARBA00007993"/>
    </source>
</evidence>
<comment type="similarity">
    <text evidence="1">Belongs to the UPF0046 family.</text>
</comment>
<dbReference type="PANTHER" id="PTHR12905:SF0">
    <property type="entry name" value="CALCINEURIN-LIKE PHOSPHOESTERASE DOMAIN-CONTAINING PROTEIN"/>
    <property type="match status" value="1"/>
</dbReference>
<dbReference type="Pfam" id="PF00149">
    <property type="entry name" value="Metallophos"/>
    <property type="match status" value="1"/>
</dbReference>
<keyword evidence="3" id="KW-1185">Reference proteome</keyword>
<evidence type="ECO:0000259" key="2">
    <source>
        <dbReference type="Pfam" id="PF00149"/>
    </source>
</evidence>
<dbReference type="SUPFAM" id="SSF56300">
    <property type="entry name" value="Metallo-dependent phosphatases"/>
    <property type="match status" value="1"/>
</dbReference>
<protein>
    <submittedName>
        <fullName evidence="4">Calcineurin-like phosphoesterase domain-containing protein</fullName>
    </submittedName>
</protein>
<dbReference type="InterPro" id="IPR051693">
    <property type="entry name" value="UPF0046_metallophosphoest"/>
</dbReference>
<proteinExistence type="inferred from homology"/>
<dbReference type="PANTHER" id="PTHR12905">
    <property type="entry name" value="METALLOPHOSPHOESTERASE"/>
    <property type="match status" value="1"/>
</dbReference>